<dbReference type="EMBL" id="CAMGYJ010000011">
    <property type="protein sequence ID" value="CAI0559657.1"/>
    <property type="molecule type" value="Genomic_DNA"/>
</dbReference>
<gene>
    <name evidence="1" type="ORF">LITE_LOCUS49323</name>
</gene>
<evidence type="ECO:0000313" key="2">
    <source>
        <dbReference type="Proteomes" id="UP001154282"/>
    </source>
</evidence>
<keyword evidence="2" id="KW-1185">Reference proteome</keyword>
<name>A0AAV0RSZ4_9ROSI</name>
<organism evidence="1 2">
    <name type="scientific">Linum tenue</name>
    <dbReference type="NCBI Taxonomy" id="586396"/>
    <lineage>
        <taxon>Eukaryota</taxon>
        <taxon>Viridiplantae</taxon>
        <taxon>Streptophyta</taxon>
        <taxon>Embryophyta</taxon>
        <taxon>Tracheophyta</taxon>
        <taxon>Spermatophyta</taxon>
        <taxon>Magnoliopsida</taxon>
        <taxon>eudicotyledons</taxon>
        <taxon>Gunneridae</taxon>
        <taxon>Pentapetalae</taxon>
        <taxon>rosids</taxon>
        <taxon>fabids</taxon>
        <taxon>Malpighiales</taxon>
        <taxon>Linaceae</taxon>
        <taxon>Linum</taxon>
    </lineage>
</organism>
<feature type="non-terminal residue" evidence="1">
    <location>
        <position position="41"/>
    </location>
</feature>
<dbReference type="Proteomes" id="UP001154282">
    <property type="component" value="Unassembled WGS sequence"/>
</dbReference>
<sequence length="41" mass="4440">MAKWVESGARSLFITILGRSINTGALTIFEDGTPIIFQGID</sequence>
<dbReference type="AlphaFoldDB" id="A0AAV0RSZ4"/>
<protein>
    <submittedName>
        <fullName evidence="1">Uncharacterized protein</fullName>
    </submittedName>
</protein>
<reference evidence="1" key="1">
    <citation type="submission" date="2022-08" db="EMBL/GenBank/DDBJ databases">
        <authorList>
            <person name="Gutierrez-Valencia J."/>
        </authorList>
    </citation>
    <scope>NUCLEOTIDE SEQUENCE</scope>
</reference>
<proteinExistence type="predicted"/>
<accession>A0AAV0RSZ4</accession>
<comment type="caution">
    <text evidence="1">The sequence shown here is derived from an EMBL/GenBank/DDBJ whole genome shotgun (WGS) entry which is preliminary data.</text>
</comment>
<evidence type="ECO:0000313" key="1">
    <source>
        <dbReference type="EMBL" id="CAI0559657.1"/>
    </source>
</evidence>